<evidence type="ECO:0000313" key="2">
    <source>
        <dbReference type="EMBL" id="MCG2591098.1"/>
    </source>
</evidence>
<reference evidence="2" key="1">
    <citation type="submission" date="2022-01" db="EMBL/GenBank/DDBJ databases">
        <authorList>
            <person name="Wang Y."/>
        </authorList>
    </citation>
    <scope>NUCLEOTIDE SEQUENCE</scope>
    <source>
        <strain evidence="2">WB101</strain>
    </source>
</reference>
<evidence type="ECO:0000256" key="1">
    <source>
        <dbReference type="SAM" id="MobiDB-lite"/>
    </source>
</evidence>
<organism evidence="2 3">
    <name type="scientific">Rhodohalobacter sulfatireducens</name>
    <dbReference type="NCBI Taxonomy" id="2911366"/>
    <lineage>
        <taxon>Bacteria</taxon>
        <taxon>Pseudomonadati</taxon>
        <taxon>Balneolota</taxon>
        <taxon>Balneolia</taxon>
        <taxon>Balneolales</taxon>
        <taxon>Balneolaceae</taxon>
        <taxon>Rhodohalobacter</taxon>
    </lineage>
</organism>
<protein>
    <submittedName>
        <fullName evidence="2">Uncharacterized protein</fullName>
    </submittedName>
</protein>
<sequence>MAQTSQKTQSSDERTIYARKICREQSSDDYHTDTPTVIPHHLAPSRL</sequence>
<evidence type="ECO:0000313" key="3">
    <source>
        <dbReference type="Proteomes" id="UP001165366"/>
    </source>
</evidence>
<dbReference type="Proteomes" id="UP001165366">
    <property type="component" value="Unassembled WGS sequence"/>
</dbReference>
<keyword evidence="3" id="KW-1185">Reference proteome</keyword>
<accession>A0ABS9KJS4</accession>
<comment type="caution">
    <text evidence="2">The sequence shown here is derived from an EMBL/GenBank/DDBJ whole genome shotgun (WGS) entry which is preliminary data.</text>
</comment>
<name>A0ABS9KJS4_9BACT</name>
<reference evidence="2" key="2">
    <citation type="submission" date="2024-05" db="EMBL/GenBank/DDBJ databases">
        <title>Rhodohalobacter halophilus gen. nov., sp. nov., a moderately halophilic member of the family Balneolaceae.</title>
        <authorList>
            <person name="Xia J."/>
        </authorList>
    </citation>
    <scope>NUCLEOTIDE SEQUENCE</scope>
    <source>
        <strain evidence="2">WB101</strain>
    </source>
</reference>
<proteinExistence type="predicted"/>
<gene>
    <name evidence="2" type="ORF">L6773_21195</name>
</gene>
<feature type="region of interest" description="Disordered" evidence="1">
    <location>
        <begin position="26"/>
        <end position="47"/>
    </location>
</feature>
<dbReference type="EMBL" id="JAKLWS010000076">
    <property type="protein sequence ID" value="MCG2591098.1"/>
    <property type="molecule type" value="Genomic_DNA"/>
</dbReference>